<evidence type="ECO:0000313" key="2">
    <source>
        <dbReference type="EMBL" id="QDE41693.1"/>
    </source>
</evidence>
<dbReference type="AlphaFoldDB" id="A0A4Y5ZC61"/>
<dbReference type="OrthoDB" id="8720220at2"/>
<feature type="chain" id="PRO_5021190504" evidence="1">
    <location>
        <begin position="21"/>
        <end position="107"/>
    </location>
</feature>
<dbReference type="EMBL" id="CP041046">
    <property type="protein sequence ID" value="QDE41693.1"/>
    <property type="molecule type" value="Genomic_DNA"/>
</dbReference>
<keyword evidence="3" id="KW-1185">Reference proteome</keyword>
<dbReference type="Proteomes" id="UP000316093">
    <property type="component" value="Chromosome"/>
</dbReference>
<keyword evidence="1" id="KW-0732">Signal</keyword>
<feature type="signal peptide" evidence="1">
    <location>
        <begin position="1"/>
        <end position="20"/>
    </location>
</feature>
<evidence type="ECO:0000256" key="1">
    <source>
        <dbReference type="SAM" id="SignalP"/>
    </source>
</evidence>
<dbReference type="KEGG" id="lpy:FIV34_15485"/>
<gene>
    <name evidence="2" type="ORF">FIV34_15485</name>
</gene>
<evidence type="ECO:0000313" key="3">
    <source>
        <dbReference type="Proteomes" id="UP000316093"/>
    </source>
</evidence>
<reference evidence="2 3" key="1">
    <citation type="submission" date="2019-06" db="EMBL/GenBank/DDBJ databases">
        <title>A complete genome sequence for Luteibacter pinisoli MAH-14.</title>
        <authorList>
            <person name="Baltrus D.A."/>
        </authorList>
    </citation>
    <scope>NUCLEOTIDE SEQUENCE [LARGE SCALE GENOMIC DNA]</scope>
    <source>
        <strain evidence="2 3">MAH-14</strain>
    </source>
</reference>
<proteinExistence type="predicted"/>
<accession>A0A4Y5ZC61</accession>
<sequence>MFVKGFVGASVVFGAFAAHASAPSAWKDYDQRVTSACLAASGLKDVKPVGGLVTYDDRVPVTALVLAGRYPQKHMKNAPGRELCVWDRKAEKAYVSEADQLLPKAPQ</sequence>
<name>A0A4Y5ZC61_9GAMM</name>
<protein>
    <submittedName>
        <fullName evidence="2">Uncharacterized protein</fullName>
    </submittedName>
</protein>
<organism evidence="2 3">
    <name type="scientific">Luteibacter pinisoli</name>
    <dbReference type="NCBI Taxonomy" id="2589080"/>
    <lineage>
        <taxon>Bacteria</taxon>
        <taxon>Pseudomonadati</taxon>
        <taxon>Pseudomonadota</taxon>
        <taxon>Gammaproteobacteria</taxon>
        <taxon>Lysobacterales</taxon>
        <taxon>Rhodanobacteraceae</taxon>
        <taxon>Luteibacter</taxon>
    </lineage>
</organism>